<dbReference type="RefSeq" id="WP_340240189.1">
    <property type="nucleotide sequence ID" value="NZ_JBBEWC010000019.1"/>
</dbReference>
<dbReference type="InterPro" id="IPR029063">
    <property type="entry name" value="SAM-dependent_MTases_sf"/>
</dbReference>
<keyword evidence="2" id="KW-0489">Methyltransferase</keyword>
<dbReference type="SUPFAM" id="SSF53335">
    <property type="entry name" value="S-adenosyl-L-methionine-dependent methyltransferases"/>
    <property type="match status" value="1"/>
</dbReference>
<reference evidence="3" key="1">
    <citation type="journal article" date="2019" name="Int. J. Syst. Evol. Microbiol.">
        <title>The Global Catalogue of Microorganisms (GCM) 10K type strain sequencing project: providing services to taxonomists for standard genome sequencing and annotation.</title>
        <authorList>
            <consortium name="The Broad Institute Genomics Platform"/>
            <consortium name="The Broad Institute Genome Sequencing Center for Infectious Disease"/>
            <person name="Wu L."/>
            <person name="Ma J."/>
        </authorList>
    </citation>
    <scope>NUCLEOTIDE SEQUENCE [LARGE SCALE GENOMIC DNA]</scope>
    <source>
        <strain evidence="3">KCTC 52344</strain>
    </source>
</reference>
<accession>A0ABW5JA68</accession>
<dbReference type="Proteomes" id="UP001597510">
    <property type="component" value="Unassembled WGS sequence"/>
</dbReference>
<proteinExistence type="predicted"/>
<keyword evidence="3" id="KW-1185">Reference proteome</keyword>
<evidence type="ECO:0000259" key="1">
    <source>
        <dbReference type="Pfam" id="PF13847"/>
    </source>
</evidence>
<dbReference type="InterPro" id="IPR025714">
    <property type="entry name" value="Methyltranfer_dom"/>
</dbReference>
<dbReference type="GO" id="GO:0008168">
    <property type="term" value="F:methyltransferase activity"/>
    <property type="evidence" value="ECO:0007669"/>
    <property type="project" value="UniProtKB-KW"/>
</dbReference>
<comment type="caution">
    <text evidence="2">The sequence shown here is derived from an EMBL/GenBank/DDBJ whole genome shotgun (WGS) entry which is preliminary data.</text>
</comment>
<dbReference type="EMBL" id="JBHULC010000013">
    <property type="protein sequence ID" value="MFD2522094.1"/>
    <property type="molecule type" value="Genomic_DNA"/>
</dbReference>
<evidence type="ECO:0000313" key="3">
    <source>
        <dbReference type="Proteomes" id="UP001597510"/>
    </source>
</evidence>
<dbReference type="CDD" id="cd02440">
    <property type="entry name" value="AdoMet_MTases"/>
    <property type="match status" value="1"/>
</dbReference>
<organism evidence="2 3">
    <name type="scientific">Emticicia soli</name>
    <dbReference type="NCBI Taxonomy" id="2027878"/>
    <lineage>
        <taxon>Bacteria</taxon>
        <taxon>Pseudomonadati</taxon>
        <taxon>Bacteroidota</taxon>
        <taxon>Cytophagia</taxon>
        <taxon>Cytophagales</taxon>
        <taxon>Leadbetterellaceae</taxon>
        <taxon>Emticicia</taxon>
    </lineage>
</organism>
<dbReference type="Gene3D" id="3.40.50.150">
    <property type="entry name" value="Vaccinia Virus protein VP39"/>
    <property type="match status" value="1"/>
</dbReference>
<protein>
    <submittedName>
        <fullName evidence="2">Class I SAM-dependent methyltransferase</fullName>
    </submittedName>
</protein>
<gene>
    <name evidence="2" type="ORF">ACFSR2_14435</name>
</gene>
<dbReference type="PANTHER" id="PTHR43861">
    <property type="entry name" value="TRANS-ACONITATE 2-METHYLTRANSFERASE-RELATED"/>
    <property type="match status" value="1"/>
</dbReference>
<name>A0ABW5JA68_9BACT</name>
<keyword evidence="2" id="KW-0808">Transferase</keyword>
<dbReference type="Pfam" id="PF13847">
    <property type="entry name" value="Methyltransf_31"/>
    <property type="match status" value="1"/>
</dbReference>
<dbReference type="GO" id="GO:0032259">
    <property type="term" value="P:methylation"/>
    <property type="evidence" value="ECO:0007669"/>
    <property type="project" value="UniProtKB-KW"/>
</dbReference>
<sequence length="267" mass="29572">MNQTSQTRAEMPQGANKVLDRRTVESSYSSLLNLLKEGMSVLDVGCGSGTITAGVAERVGVSGRVVGIDFSEHLIELAQKNHGYLSNLSFEVADINTYAAEQKFDLVIAARTLQWVNNPEEVVAQMLNLVKPGGMISILDYNHTKITWTPQPPQSMLDFYEAFLHWRKDAGYDNAIADNLSDIYKKLGLQLINVVEQHEASLSSEDSFKGDAKIWSVVAETRGKQVVKDGFISEETRLKAIQEYDAWIASDAQAMKLYLLAVEAVKP</sequence>
<feature type="domain" description="Methyltransferase" evidence="1">
    <location>
        <begin position="36"/>
        <end position="142"/>
    </location>
</feature>
<evidence type="ECO:0000313" key="2">
    <source>
        <dbReference type="EMBL" id="MFD2522094.1"/>
    </source>
</evidence>